<dbReference type="EMBL" id="SRLO01000010">
    <property type="protein sequence ID" value="TNN87502.1"/>
    <property type="molecule type" value="Genomic_DNA"/>
</dbReference>
<keyword evidence="3" id="KW-1185">Reference proteome</keyword>
<organism evidence="2 3">
    <name type="scientific">Liparis tanakae</name>
    <name type="common">Tanaka's snailfish</name>
    <dbReference type="NCBI Taxonomy" id="230148"/>
    <lineage>
        <taxon>Eukaryota</taxon>
        <taxon>Metazoa</taxon>
        <taxon>Chordata</taxon>
        <taxon>Craniata</taxon>
        <taxon>Vertebrata</taxon>
        <taxon>Euteleostomi</taxon>
        <taxon>Actinopterygii</taxon>
        <taxon>Neopterygii</taxon>
        <taxon>Teleostei</taxon>
        <taxon>Neoteleostei</taxon>
        <taxon>Acanthomorphata</taxon>
        <taxon>Eupercaria</taxon>
        <taxon>Perciformes</taxon>
        <taxon>Cottioidei</taxon>
        <taxon>Cottales</taxon>
        <taxon>Liparidae</taxon>
        <taxon>Liparis</taxon>
    </lineage>
</organism>
<dbReference type="Proteomes" id="UP000314294">
    <property type="component" value="Unassembled WGS sequence"/>
</dbReference>
<feature type="region of interest" description="Disordered" evidence="1">
    <location>
        <begin position="35"/>
        <end position="64"/>
    </location>
</feature>
<gene>
    <name evidence="2" type="ORF">EYF80_002219</name>
</gene>
<reference evidence="2 3" key="1">
    <citation type="submission" date="2019-03" db="EMBL/GenBank/DDBJ databases">
        <title>First draft genome of Liparis tanakae, snailfish: a comprehensive survey of snailfish specific genes.</title>
        <authorList>
            <person name="Kim W."/>
            <person name="Song I."/>
            <person name="Jeong J.-H."/>
            <person name="Kim D."/>
            <person name="Kim S."/>
            <person name="Ryu S."/>
            <person name="Song J.Y."/>
            <person name="Lee S.K."/>
        </authorList>
    </citation>
    <scope>NUCLEOTIDE SEQUENCE [LARGE SCALE GENOMIC DNA]</scope>
    <source>
        <tissue evidence="2">Muscle</tissue>
    </source>
</reference>
<protein>
    <submittedName>
        <fullName evidence="2">Uncharacterized protein</fullName>
    </submittedName>
</protein>
<sequence>MDTPMAMMTRPMQSGSMPLGAPMFFLSVMARMHRINGHHDSQSETNVDGQGLPESPFAQHRLGH</sequence>
<accession>A0A4Z2JE37</accession>
<dbReference type="AlphaFoldDB" id="A0A4Z2JE37"/>
<evidence type="ECO:0000313" key="2">
    <source>
        <dbReference type="EMBL" id="TNN87502.1"/>
    </source>
</evidence>
<evidence type="ECO:0000313" key="3">
    <source>
        <dbReference type="Proteomes" id="UP000314294"/>
    </source>
</evidence>
<proteinExistence type="predicted"/>
<name>A0A4Z2JE37_9TELE</name>
<evidence type="ECO:0000256" key="1">
    <source>
        <dbReference type="SAM" id="MobiDB-lite"/>
    </source>
</evidence>
<comment type="caution">
    <text evidence="2">The sequence shown here is derived from an EMBL/GenBank/DDBJ whole genome shotgun (WGS) entry which is preliminary data.</text>
</comment>